<comment type="caution">
    <text evidence="13">The sequence shown here is derived from an EMBL/GenBank/DDBJ whole genome shotgun (WGS) entry which is preliminary data.</text>
</comment>
<dbReference type="NCBIfam" id="TIGR01782">
    <property type="entry name" value="TonB-Xanth-Caul"/>
    <property type="match status" value="1"/>
</dbReference>
<evidence type="ECO:0000256" key="5">
    <source>
        <dbReference type="ARBA" id="ARBA00023077"/>
    </source>
</evidence>
<dbReference type="RefSeq" id="WP_272745717.1">
    <property type="nucleotide sequence ID" value="NZ_JAQQKV010000003.1"/>
</dbReference>
<dbReference type="Pfam" id="PF07715">
    <property type="entry name" value="Plug"/>
    <property type="match status" value="1"/>
</dbReference>
<keyword evidence="5 9" id="KW-0798">TonB box</keyword>
<sequence length="913" mass="101755">MMHSNKNARRWVLAASGLIAAVISAPAIAQEVTATTDTAAEAEELETVVVKGLRKSLQSAVNRKRRSAQIVDSIDAEDVGKLPDNNVIEALSRVTGVQVSRQRGEGSGIAIRGMTDVQTTVNGQNNSVGASRSANLSDIPAELLKSVQVYKTRTADQVEGGIAGTVNVDLRRPLDLDRGWTVAGSFRNVNSNIGDHNSPYTSLLVANRWDTDAGQLGFLVNASYTRSNYEENYIDTWDPGLFFAEAYNKLPADMKNIVTPYATLYGYEKGRYSRPSVNAALQWRVNDNLDFVLEGSYFGSEEERNYNNLKVIAREWNNDVSDVVLTSDGRMVESLTVSTPGGRLTGGPQSDYIEADTDNYRANFETHWRGERLNINAALSYNESEYNDYAVLTVMRLDGVDTAHIDFNSSAVSGRGPLITFPGVDLTDASIYRITNFTDRQENLKSNELVAETDISYRISDDKLLRRVQVGARYSDRDTRRNYGYRDAWANTGGWTFDQFPAGSVVSHTPDVKGFDGPTWLSLSSSEIMANMDDVRAFFQDPANNAGIGGGGVSWTSERPGGEVGGVWESKEETTAIFGQLFYAFNLGSIPVDGVAGVRVTKTSGYIKSQQINFDKDWNRVVKDAYGENDYIDTLPSLNAIMHFTPKLQLRLAYTYNVQRPDFMATSSWRTVELNNAVIWAGNPDLKPYRQTSYDASLEYYFGRAGQLSLGAFLKKPKGFMFYDYSWVEDPELVRPENPTGRGRLYMNRNASDGEFSGLEFTAQGFFDFLPGKWSNFGGSLNATYMNKFEITYPVTADGATVEPTAVGTSKYTYNATLYYDTPQFSARVAYNYRDGWRESVYSAFPEYSIYADPTSRLDAAVNYTPVKWLTLSLEGANLLENDYRSYWGENKILAKNIRMMAKTIQLSARFRF</sequence>
<keyword evidence="14" id="KW-1185">Reference proteome</keyword>
<keyword evidence="7 8" id="KW-0998">Cell outer membrane</keyword>
<dbReference type="Gene3D" id="2.170.130.10">
    <property type="entry name" value="TonB-dependent receptor, plug domain"/>
    <property type="match status" value="1"/>
</dbReference>
<dbReference type="Proteomes" id="UP001218579">
    <property type="component" value="Unassembled WGS sequence"/>
</dbReference>
<evidence type="ECO:0000256" key="6">
    <source>
        <dbReference type="ARBA" id="ARBA00023136"/>
    </source>
</evidence>
<dbReference type="SUPFAM" id="SSF56935">
    <property type="entry name" value="Porins"/>
    <property type="match status" value="1"/>
</dbReference>
<comment type="subcellular location">
    <subcellularLocation>
        <location evidence="1 8">Cell outer membrane</location>
        <topology evidence="1 8">Multi-pass membrane protein</topology>
    </subcellularLocation>
</comment>
<reference evidence="13 14" key="1">
    <citation type="submission" date="2023-01" db="EMBL/GenBank/DDBJ databases">
        <title>Novel species of the genus Asticcacaulis isolated from rivers.</title>
        <authorList>
            <person name="Lu H."/>
        </authorList>
    </citation>
    <scope>NUCLEOTIDE SEQUENCE [LARGE SCALE GENOMIC DNA]</scope>
    <source>
        <strain evidence="13 14">LKC15W</strain>
    </source>
</reference>
<evidence type="ECO:0000313" key="13">
    <source>
        <dbReference type="EMBL" id="MDC7677397.1"/>
    </source>
</evidence>
<evidence type="ECO:0000256" key="8">
    <source>
        <dbReference type="PROSITE-ProRule" id="PRU01360"/>
    </source>
</evidence>
<keyword evidence="6 8" id="KW-0472">Membrane</keyword>
<keyword evidence="13" id="KW-0675">Receptor</keyword>
<dbReference type="EMBL" id="JAQQKV010000003">
    <property type="protein sequence ID" value="MDC7677397.1"/>
    <property type="molecule type" value="Genomic_DNA"/>
</dbReference>
<evidence type="ECO:0000259" key="12">
    <source>
        <dbReference type="Pfam" id="PF07715"/>
    </source>
</evidence>
<evidence type="ECO:0000256" key="1">
    <source>
        <dbReference type="ARBA" id="ARBA00004571"/>
    </source>
</evidence>
<dbReference type="InterPro" id="IPR036942">
    <property type="entry name" value="Beta-barrel_TonB_sf"/>
</dbReference>
<feature type="chain" id="PRO_5047098299" evidence="10">
    <location>
        <begin position="30"/>
        <end position="913"/>
    </location>
</feature>
<dbReference type="InterPro" id="IPR000531">
    <property type="entry name" value="Beta-barrel_TonB"/>
</dbReference>
<feature type="signal peptide" evidence="10">
    <location>
        <begin position="1"/>
        <end position="29"/>
    </location>
</feature>
<feature type="domain" description="TonB-dependent receptor-like beta-barrel" evidence="11">
    <location>
        <begin position="427"/>
        <end position="879"/>
    </location>
</feature>
<organism evidence="13 14">
    <name type="scientific">Asticcacaulis machinosus</name>
    <dbReference type="NCBI Taxonomy" id="2984211"/>
    <lineage>
        <taxon>Bacteria</taxon>
        <taxon>Pseudomonadati</taxon>
        <taxon>Pseudomonadota</taxon>
        <taxon>Alphaproteobacteria</taxon>
        <taxon>Caulobacterales</taxon>
        <taxon>Caulobacteraceae</taxon>
        <taxon>Asticcacaulis</taxon>
    </lineage>
</organism>
<dbReference type="Gene3D" id="2.40.170.20">
    <property type="entry name" value="TonB-dependent receptor, beta-barrel domain"/>
    <property type="match status" value="1"/>
</dbReference>
<evidence type="ECO:0000256" key="9">
    <source>
        <dbReference type="RuleBase" id="RU003357"/>
    </source>
</evidence>
<dbReference type="InterPro" id="IPR039426">
    <property type="entry name" value="TonB-dep_rcpt-like"/>
</dbReference>
<keyword evidence="4 8" id="KW-0812">Transmembrane</keyword>
<dbReference type="PANTHER" id="PTHR40980:SF3">
    <property type="entry name" value="TONB-DEPENDENT RECEPTOR-LIKE BETA-BARREL DOMAIN-CONTAINING PROTEIN"/>
    <property type="match status" value="1"/>
</dbReference>
<dbReference type="InterPro" id="IPR037066">
    <property type="entry name" value="Plug_dom_sf"/>
</dbReference>
<evidence type="ECO:0000259" key="11">
    <source>
        <dbReference type="Pfam" id="PF00593"/>
    </source>
</evidence>
<keyword evidence="2 8" id="KW-0813">Transport</keyword>
<feature type="domain" description="TonB-dependent receptor plug" evidence="12">
    <location>
        <begin position="64"/>
        <end position="165"/>
    </location>
</feature>
<gene>
    <name evidence="13" type="ORF">PQU98_14725</name>
</gene>
<proteinExistence type="inferred from homology"/>
<dbReference type="InterPro" id="IPR012910">
    <property type="entry name" value="Plug_dom"/>
</dbReference>
<dbReference type="InterPro" id="IPR010104">
    <property type="entry name" value="TonB_rcpt_bac"/>
</dbReference>
<keyword evidence="3 8" id="KW-1134">Transmembrane beta strand</keyword>
<evidence type="ECO:0000256" key="4">
    <source>
        <dbReference type="ARBA" id="ARBA00022692"/>
    </source>
</evidence>
<comment type="similarity">
    <text evidence="8 9">Belongs to the TonB-dependent receptor family.</text>
</comment>
<evidence type="ECO:0000313" key="14">
    <source>
        <dbReference type="Proteomes" id="UP001218579"/>
    </source>
</evidence>
<name>A0ABT5HMJ3_9CAUL</name>
<accession>A0ABT5HMJ3</accession>
<evidence type="ECO:0000256" key="7">
    <source>
        <dbReference type="ARBA" id="ARBA00023237"/>
    </source>
</evidence>
<dbReference type="PROSITE" id="PS52016">
    <property type="entry name" value="TONB_DEPENDENT_REC_3"/>
    <property type="match status" value="1"/>
</dbReference>
<evidence type="ECO:0000256" key="10">
    <source>
        <dbReference type="SAM" id="SignalP"/>
    </source>
</evidence>
<evidence type="ECO:0000256" key="2">
    <source>
        <dbReference type="ARBA" id="ARBA00022448"/>
    </source>
</evidence>
<dbReference type="Pfam" id="PF00593">
    <property type="entry name" value="TonB_dep_Rec_b-barrel"/>
    <property type="match status" value="1"/>
</dbReference>
<dbReference type="PANTHER" id="PTHR40980">
    <property type="entry name" value="PLUG DOMAIN-CONTAINING PROTEIN"/>
    <property type="match status" value="1"/>
</dbReference>
<protein>
    <submittedName>
        <fullName evidence="13">TonB-dependent receptor</fullName>
    </submittedName>
</protein>
<keyword evidence="10" id="KW-0732">Signal</keyword>
<evidence type="ECO:0000256" key="3">
    <source>
        <dbReference type="ARBA" id="ARBA00022452"/>
    </source>
</evidence>